<sequence length="325" mass="33372">MAQADLRRGYLYAVGAYAAWGGFPLYFHLLAPATALEILAHRVVWAVPLLIAVVALTRDGRYVGALLRRPRTLAGVALGAALIAVNWALFAYGATTAQVVEVALGYFVNPLVTVLFGVAVLGERLRDVQWAAVGVGAAAVAVLTVDYGRVPYLALGLAVTFAAYGLVKKRLALPAAPGLCAESLVLVLPCAAYLAWLLAGGRAAFGQVSPGHTALLVLSGAATAVPLLLFAGAANRLPLVVLGPLQYLVPVLHLVCGVLVLGEPMPPARLAGFALVWVALALLTADAVRQARRTPDPAPTGAGPPRADAAAPADGTPPATAAPRT</sequence>
<keyword evidence="6 9" id="KW-1133">Transmembrane helix</keyword>
<keyword evidence="7 9" id="KW-0472">Membrane</keyword>
<dbReference type="PANTHER" id="PTHR32322">
    <property type="entry name" value="INNER MEMBRANE TRANSPORTER"/>
    <property type="match status" value="1"/>
</dbReference>
<dbReference type="RefSeq" id="WP_189113173.1">
    <property type="nucleotide sequence ID" value="NZ_BMQC01000003.1"/>
</dbReference>
<keyword evidence="5 9" id="KW-0812">Transmembrane</keyword>
<feature type="transmembrane region" description="Helical" evidence="9">
    <location>
        <begin position="239"/>
        <end position="262"/>
    </location>
</feature>
<evidence type="ECO:0000259" key="10">
    <source>
        <dbReference type="Pfam" id="PF00892"/>
    </source>
</evidence>
<feature type="transmembrane region" description="Helical" evidence="9">
    <location>
        <begin position="150"/>
        <end position="167"/>
    </location>
</feature>
<keyword evidence="12" id="KW-1185">Reference proteome</keyword>
<gene>
    <name evidence="11" type="ORF">GCM10010124_11870</name>
</gene>
<evidence type="ECO:0000313" key="12">
    <source>
        <dbReference type="Proteomes" id="UP000662200"/>
    </source>
</evidence>
<comment type="caution">
    <text evidence="11">The sequence shown here is derived from an EMBL/GenBank/DDBJ whole genome shotgun (WGS) entry which is preliminary data.</text>
</comment>
<evidence type="ECO:0000256" key="2">
    <source>
        <dbReference type="ARBA" id="ARBA00007362"/>
    </source>
</evidence>
<feature type="transmembrane region" description="Helical" evidence="9">
    <location>
        <begin position="128"/>
        <end position="144"/>
    </location>
</feature>
<dbReference type="GO" id="GO:0005886">
    <property type="term" value="C:plasma membrane"/>
    <property type="evidence" value="ECO:0007669"/>
    <property type="project" value="UniProtKB-SubCell"/>
</dbReference>
<dbReference type="PANTHER" id="PTHR32322:SF2">
    <property type="entry name" value="EAMA DOMAIN-CONTAINING PROTEIN"/>
    <property type="match status" value="1"/>
</dbReference>
<keyword evidence="4" id="KW-1003">Cell membrane</keyword>
<dbReference type="Pfam" id="PF00892">
    <property type="entry name" value="EamA"/>
    <property type="match status" value="2"/>
</dbReference>
<dbReference type="InterPro" id="IPR004626">
    <property type="entry name" value="RarD"/>
</dbReference>
<name>A0A8J3BN03_9ACTN</name>
<dbReference type="EMBL" id="BMQC01000003">
    <property type="protein sequence ID" value="GGK20995.1"/>
    <property type="molecule type" value="Genomic_DNA"/>
</dbReference>
<feature type="domain" description="EamA" evidence="10">
    <location>
        <begin position="153"/>
        <end position="284"/>
    </location>
</feature>
<keyword evidence="3" id="KW-0813">Transport</keyword>
<evidence type="ECO:0000256" key="3">
    <source>
        <dbReference type="ARBA" id="ARBA00022448"/>
    </source>
</evidence>
<evidence type="ECO:0000256" key="1">
    <source>
        <dbReference type="ARBA" id="ARBA00004651"/>
    </source>
</evidence>
<feature type="transmembrane region" description="Helical" evidence="9">
    <location>
        <begin position="72"/>
        <end position="92"/>
    </location>
</feature>
<evidence type="ECO:0000256" key="9">
    <source>
        <dbReference type="SAM" id="Phobius"/>
    </source>
</evidence>
<accession>A0A8J3BN03</accession>
<feature type="transmembrane region" description="Helical" evidence="9">
    <location>
        <begin position="211"/>
        <end position="232"/>
    </location>
</feature>
<organism evidence="11 12">
    <name type="scientific">Pilimelia terevasa</name>
    <dbReference type="NCBI Taxonomy" id="53372"/>
    <lineage>
        <taxon>Bacteria</taxon>
        <taxon>Bacillati</taxon>
        <taxon>Actinomycetota</taxon>
        <taxon>Actinomycetes</taxon>
        <taxon>Micromonosporales</taxon>
        <taxon>Micromonosporaceae</taxon>
        <taxon>Pilimelia</taxon>
    </lineage>
</organism>
<feature type="transmembrane region" description="Helical" evidence="9">
    <location>
        <begin position="179"/>
        <end position="199"/>
    </location>
</feature>
<feature type="compositionally biased region" description="Low complexity" evidence="8">
    <location>
        <begin position="299"/>
        <end position="325"/>
    </location>
</feature>
<feature type="region of interest" description="Disordered" evidence="8">
    <location>
        <begin position="291"/>
        <end position="325"/>
    </location>
</feature>
<feature type="transmembrane region" description="Helical" evidence="9">
    <location>
        <begin position="39"/>
        <end position="60"/>
    </location>
</feature>
<feature type="domain" description="EamA" evidence="10">
    <location>
        <begin position="8"/>
        <end position="144"/>
    </location>
</feature>
<feature type="transmembrane region" description="Helical" evidence="9">
    <location>
        <begin position="268"/>
        <end position="285"/>
    </location>
</feature>
<evidence type="ECO:0000313" key="11">
    <source>
        <dbReference type="EMBL" id="GGK20995.1"/>
    </source>
</evidence>
<dbReference type="Proteomes" id="UP000662200">
    <property type="component" value="Unassembled WGS sequence"/>
</dbReference>
<comment type="subcellular location">
    <subcellularLocation>
        <location evidence="1">Cell membrane</location>
        <topology evidence="1">Multi-pass membrane protein</topology>
    </subcellularLocation>
</comment>
<dbReference type="InterPro" id="IPR050638">
    <property type="entry name" value="AA-Vitamin_Transporters"/>
</dbReference>
<proteinExistence type="inferred from homology"/>
<evidence type="ECO:0000256" key="8">
    <source>
        <dbReference type="SAM" id="MobiDB-lite"/>
    </source>
</evidence>
<reference evidence="11" key="2">
    <citation type="submission" date="2020-09" db="EMBL/GenBank/DDBJ databases">
        <authorList>
            <person name="Sun Q."/>
            <person name="Ohkuma M."/>
        </authorList>
    </citation>
    <scope>NUCLEOTIDE SEQUENCE</scope>
    <source>
        <strain evidence="11">JCM 3091</strain>
    </source>
</reference>
<dbReference type="AlphaFoldDB" id="A0A8J3BN03"/>
<dbReference type="InterPro" id="IPR037185">
    <property type="entry name" value="EmrE-like"/>
</dbReference>
<protein>
    <submittedName>
        <fullName evidence="11">Protein RarD</fullName>
    </submittedName>
</protein>
<evidence type="ECO:0000256" key="7">
    <source>
        <dbReference type="ARBA" id="ARBA00023136"/>
    </source>
</evidence>
<feature type="transmembrane region" description="Helical" evidence="9">
    <location>
        <begin position="104"/>
        <end position="121"/>
    </location>
</feature>
<comment type="similarity">
    <text evidence="2">Belongs to the EamA transporter family.</text>
</comment>
<evidence type="ECO:0000256" key="4">
    <source>
        <dbReference type="ARBA" id="ARBA00022475"/>
    </source>
</evidence>
<reference evidence="11" key="1">
    <citation type="journal article" date="2014" name="Int. J. Syst. Evol. Microbiol.">
        <title>Complete genome sequence of Corynebacterium casei LMG S-19264T (=DSM 44701T), isolated from a smear-ripened cheese.</title>
        <authorList>
            <consortium name="US DOE Joint Genome Institute (JGI-PGF)"/>
            <person name="Walter F."/>
            <person name="Albersmeier A."/>
            <person name="Kalinowski J."/>
            <person name="Ruckert C."/>
        </authorList>
    </citation>
    <scope>NUCLEOTIDE SEQUENCE</scope>
    <source>
        <strain evidence="11">JCM 3091</strain>
    </source>
</reference>
<dbReference type="InterPro" id="IPR000620">
    <property type="entry name" value="EamA_dom"/>
</dbReference>
<feature type="transmembrane region" description="Helical" evidence="9">
    <location>
        <begin position="9"/>
        <end position="27"/>
    </location>
</feature>
<dbReference type="NCBIfam" id="TIGR00688">
    <property type="entry name" value="rarD"/>
    <property type="match status" value="1"/>
</dbReference>
<evidence type="ECO:0000256" key="6">
    <source>
        <dbReference type="ARBA" id="ARBA00022989"/>
    </source>
</evidence>
<dbReference type="SUPFAM" id="SSF103481">
    <property type="entry name" value="Multidrug resistance efflux transporter EmrE"/>
    <property type="match status" value="2"/>
</dbReference>
<evidence type="ECO:0000256" key="5">
    <source>
        <dbReference type="ARBA" id="ARBA00022692"/>
    </source>
</evidence>